<dbReference type="EMBL" id="MLAK01000554">
    <property type="protein sequence ID" value="OHT12830.1"/>
    <property type="molecule type" value="Genomic_DNA"/>
</dbReference>
<feature type="region of interest" description="Disordered" evidence="2">
    <location>
        <begin position="51"/>
        <end position="194"/>
    </location>
</feature>
<evidence type="ECO:0000313" key="4">
    <source>
        <dbReference type="Proteomes" id="UP000179807"/>
    </source>
</evidence>
<dbReference type="AlphaFoldDB" id="A0A1J4KT42"/>
<feature type="compositionally biased region" description="Polar residues" evidence="2">
    <location>
        <begin position="66"/>
        <end position="78"/>
    </location>
</feature>
<dbReference type="RefSeq" id="XP_068365966.1">
    <property type="nucleotide sequence ID" value="XM_068499439.1"/>
</dbReference>
<dbReference type="Proteomes" id="UP000179807">
    <property type="component" value="Unassembled WGS sequence"/>
</dbReference>
<feature type="region of interest" description="Disordered" evidence="2">
    <location>
        <begin position="1"/>
        <end position="35"/>
    </location>
</feature>
<protein>
    <submittedName>
        <fullName evidence="3">Uncharacterized protein</fullName>
    </submittedName>
</protein>
<proteinExistence type="predicted"/>
<reference evidence="3" key="1">
    <citation type="submission" date="2016-10" db="EMBL/GenBank/DDBJ databases">
        <authorList>
            <person name="Benchimol M."/>
            <person name="Almeida L.G."/>
            <person name="Vasconcelos A.T."/>
            <person name="Perreira-Neves A."/>
            <person name="Rosa I.A."/>
            <person name="Tasca T."/>
            <person name="Bogo M.R."/>
            <person name="de Souza W."/>
        </authorList>
    </citation>
    <scope>NUCLEOTIDE SEQUENCE [LARGE SCALE GENOMIC DNA]</scope>
    <source>
        <strain evidence="3">K</strain>
    </source>
</reference>
<comment type="caution">
    <text evidence="3">The sequence shown here is derived from an EMBL/GenBank/DDBJ whole genome shotgun (WGS) entry which is preliminary data.</text>
</comment>
<evidence type="ECO:0000256" key="1">
    <source>
        <dbReference type="SAM" id="Coils"/>
    </source>
</evidence>
<evidence type="ECO:0000256" key="2">
    <source>
        <dbReference type="SAM" id="MobiDB-lite"/>
    </source>
</evidence>
<accession>A0A1J4KT42</accession>
<dbReference type="OrthoDB" id="10662657at2759"/>
<sequence>MSENASFQKNQEKGSNPPQAKTEKANNLNQSNLGRNFSSALNATFITGEGNYQIPAEKVPQRDSPSENPTENQEGTSSDMDKQKNEQNLNSNIEGESQMNSNIGDSIQNDSLEDEKNNKISDLPKDQITSEINDNEQIKQEKEENEEDEKSGQLNIENEASISFNTTDQVNSERSDQVNSESDSSNANDNNDSYSTSALIFNAPDENDIEYAAQSYLKYGIVPIDALRDYVIKNINAKRIDALIEGDYQLAKSLDNSANELNRARNTSILENIESHRLYSIERQIEDLNDRLNNTNEKYNELKEQNHKKTELKIESVTERQETETKQFKIKWQSEDFLKQFSHPSMELLAARELEKKMALAKYYDEARVAKEKADQLQKMEEEETENLIYQKMQNEFLKLKENQIAEIDKVKANEIKIDIDLETQRQKEVSVIEAAIRQCKLKKMQNVAKRITSIPTSLLMMRGEQGNVSVLNSPRTKRRIDKFRESRKGILQIKPISDERFEKLEKLTAKKINRKGKVRSSLPPLA</sequence>
<dbReference type="VEuPathDB" id="TrichDB:TRFO_17192"/>
<feature type="compositionally biased region" description="Low complexity" evidence="2">
    <location>
        <begin position="179"/>
        <end position="194"/>
    </location>
</feature>
<feature type="coiled-coil region" evidence="1">
    <location>
        <begin position="278"/>
        <end position="320"/>
    </location>
</feature>
<feature type="compositionally biased region" description="Polar residues" evidence="2">
    <location>
        <begin position="152"/>
        <end position="170"/>
    </location>
</feature>
<keyword evidence="4" id="KW-1185">Reference proteome</keyword>
<dbReference type="PANTHER" id="PTHR47026">
    <property type="entry name" value="PIGMENTOSA GTPASE REGULATOR-LIKE PROTEIN, PUTATIVE-RELATED"/>
    <property type="match status" value="1"/>
</dbReference>
<organism evidence="3 4">
    <name type="scientific">Tritrichomonas foetus</name>
    <dbReference type="NCBI Taxonomy" id="1144522"/>
    <lineage>
        <taxon>Eukaryota</taxon>
        <taxon>Metamonada</taxon>
        <taxon>Parabasalia</taxon>
        <taxon>Tritrichomonadida</taxon>
        <taxon>Tritrichomonadidae</taxon>
        <taxon>Tritrichomonas</taxon>
    </lineage>
</organism>
<evidence type="ECO:0000313" key="3">
    <source>
        <dbReference type="EMBL" id="OHT12830.1"/>
    </source>
</evidence>
<dbReference type="PANTHER" id="PTHR47026:SF2">
    <property type="entry name" value="FLAGELLAR ASSOCIATED PROTEIN"/>
    <property type="match status" value="1"/>
</dbReference>
<feature type="compositionally biased region" description="Polar residues" evidence="2">
    <location>
        <begin position="86"/>
        <end position="110"/>
    </location>
</feature>
<feature type="coiled-coil region" evidence="1">
    <location>
        <begin position="360"/>
        <end position="387"/>
    </location>
</feature>
<dbReference type="GeneID" id="94834143"/>
<gene>
    <name evidence="3" type="ORF">TRFO_17192</name>
</gene>
<name>A0A1J4KT42_9EUKA</name>
<keyword evidence="1" id="KW-0175">Coiled coil</keyword>
<feature type="compositionally biased region" description="Basic and acidic residues" evidence="2">
    <location>
        <begin position="114"/>
        <end position="125"/>
    </location>
</feature>